<dbReference type="RefSeq" id="WP_005327591.1">
    <property type="nucleotide sequence ID" value="NZ_JBMKCI010000006.1"/>
</dbReference>
<feature type="transmembrane region" description="Helical" evidence="1">
    <location>
        <begin position="17"/>
        <end position="36"/>
    </location>
</feature>
<proteinExistence type="predicted"/>
<sequence length="58" mass="6714">MVLAPELLVQSMDMETLIWLAALIVIYTSWTMYASWQAARRQPDIQFEAQTQLSEAPR</sequence>
<name>A0AAE6SLI7_AERME</name>
<protein>
    <submittedName>
        <fullName evidence="2">Uncharacterized protein</fullName>
    </submittedName>
</protein>
<dbReference type="Proteomes" id="UP000463871">
    <property type="component" value="Chromosome"/>
</dbReference>
<keyword evidence="1" id="KW-0812">Transmembrane</keyword>
<gene>
    <name evidence="2" type="ORF">GWI30_17680</name>
</gene>
<dbReference type="AlphaFoldDB" id="A0AAE6SLI7"/>
<keyword evidence="1" id="KW-1133">Transmembrane helix</keyword>
<evidence type="ECO:0000313" key="2">
    <source>
        <dbReference type="EMBL" id="QHQ52497.1"/>
    </source>
</evidence>
<keyword evidence="1" id="KW-0472">Membrane</keyword>
<accession>A0AAE6SLI7</accession>
<dbReference type="EMBL" id="CP047962">
    <property type="protein sequence ID" value="QHQ52497.1"/>
    <property type="molecule type" value="Genomic_DNA"/>
</dbReference>
<evidence type="ECO:0000313" key="3">
    <source>
        <dbReference type="Proteomes" id="UP000463871"/>
    </source>
</evidence>
<evidence type="ECO:0000256" key="1">
    <source>
        <dbReference type="SAM" id="Phobius"/>
    </source>
</evidence>
<reference evidence="2 3" key="1">
    <citation type="submission" date="2020-01" db="EMBL/GenBank/DDBJ databases">
        <title>Complete genome of Aeromonas media MC64.</title>
        <authorList>
            <person name="Cao G."/>
            <person name="Fu J."/>
            <person name="Zhong C."/>
        </authorList>
    </citation>
    <scope>NUCLEOTIDE SEQUENCE [LARGE SCALE GENOMIC DNA]</scope>
    <source>
        <strain evidence="2 3">MC64</strain>
    </source>
</reference>
<organism evidence="2 3">
    <name type="scientific">Aeromonas media</name>
    <dbReference type="NCBI Taxonomy" id="651"/>
    <lineage>
        <taxon>Bacteria</taxon>
        <taxon>Pseudomonadati</taxon>
        <taxon>Pseudomonadota</taxon>
        <taxon>Gammaproteobacteria</taxon>
        <taxon>Aeromonadales</taxon>
        <taxon>Aeromonadaceae</taxon>
        <taxon>Aeromonas</taxon>
    </lineage>
</organism>